<evidence type="ECO:0000256" key="5">
    <source>
        <dbReference type="ARBA" id="ARBA00022857"/>
    </source>
</evidence>
<evidence type="ECO:0000256" key="8">
    <source>
        <dbReference type="ARBA" id="ARBA00023277"/>
    </source>
</evidence>
<keyword evidence="8 9" id="KW-0119">Carbohydrate metabolism</keyword>
<sequence>MEAIVVRRGETSPTVAEVPRPDPEPGEALVRTLRVGVDGTDHEVIAGSHGGFPEGEDHLVLGHEAVGVVVEADGTPFAEGDVVVPTVRRPPVEGTNEYFERGEPDMAPPEACRECGIDGAHGFMSEYFAAPAEYLVPVPEDLAEWGFLVEPVSISEKALEHAAASRSAFEWDPESGLVLGNGSLGLLTLAMLDQRGYDRTYCLGRRDRPDPTIDIIEELGATYVDSRRTPVTEIPEAHESMDFVYEATGYARHAFECIEALAPGGVGALLGVPEPWDFEIDGGRLHKEFVMNNKALVGSVNSNVSHFEAAVETLADFPSWFLDDLVTGVHDLGDYEAAFGDTADGDSASGESAPRHDETTIKTALQFSQI</sequence>
<feature type="compositionally biased region" description="Basic and acidic residues" evidence="10">
    <location>
        <begin position="1"/>
        <end position="10"/>
    </location>
</feature>
<accession>A0A8U0HR90</accession>
<reference evidence="13 14" key="1">
    <citation type="submission" date="2022-04" db="EMBL/GenBank/DDBJ databases">
        <title>Diverse halophilic archaea isolated from saline environments.</title>
        <authorList>
            <person name="Cui H.-L."/>
        </authorList>
    </citation>
    <scope>NUCLEOTIDE SEQUENCE [LARGE SCALE GENOMIC DNA]</scope>
    <source>
        <strain evidence="13 14">XZYJT49</strain>
    </source>
</reference>
<keyword evidence="7 9" id="KW-0520">NAD</keyword>
<dbReference type="GO" id="GO:0019595">
    <property type="term" value="P:non-phosphorylated glucose catabolic process"/>
    <property type="evidence" value="ECO:0007669"/>
    <property type="project" value="UniProtKB-UniRule"/>
</dbReference>
<dbReference type="RefSeq" id="WP_248649445.1">
    <property type="nucleotide sequence ID" value="NZ_CP096659.1"/>
</dbReference>
<evidence type="ECO:0000259" key="12">
    <source>
        <dbReference type="Pfam" id="PF16912"/>
    </source>
</evidence>
<evidence type="ECO:0000313" key="13">
    <source>
        <dbReference type="EMBL" id="UPV73389.1"/>
    </source>
</evidence>
<dbReference type="SUPFAM" id="SSF51735">
    <property type="entry name" value="NAD(P)-binding Rossmann-fold domains"/>
    <property type="match status" value="1"/>
</dbReference>
<dbReference type="InterPro" id="IPR036291">
    <property type="entry name" value="NAD(P)-bd_dom_sf"/>
</dbReference>
<keyword evidence="14" id="KW-1185">Reference proteome</keyword>
<dbReference type="GeneID" id="72186060"/>
<feature type="binding site" evidence="9">
    <location>
        <position position="114"/>
    </location>
    <ligand>
        <name>substrate</name>
    </ligand>
</feature>
<evidence type="ECO:0000256" key="3">
    <source>
        <dbReference type="ARBA" id="ARBA00022741"/>
    </source>
</evidence>
<comment type="similarity">
    <text evidence="9">Belongs to the zinc-containing alcohol dehydrogenase family. Glucose 1-dehydrogenase subfamily.</text>
</comment>
<evidence type="ECO:0000256" key="9">
    <source>
        <dbReference type="HAMAP-Rule" id="MF_02127"/>
    </source>
</evidence>
<dbReference type="GO" id="GO:0005536">
    <property type="term" value="F:D-glucose binding"/>
    <property type="evidence" value="ECO:0007669"/>
    <property type="project" value="UniProtKB-UniRule"/>
</dbReference>
<dbReference type="KEGG" id="halx:M0R89_12635"/>
<feature type="binding site" evidence="9">
    <location>
        <begin position="299"/>
        <end position="301"/>
    </location>
    <ligand>
        <name>NADP(+)</name>
        <dbReference type="ChEBI" id="CHEBI:58349"/>
    </ligand>
</feature>
<gene>
    <name evidence="9" type="primary">gdh</name>
    <name evidence="13" type="ORF">M0R89_12635</name>
</gene>
<feature type="binding site" evidence="9">
    <location>
        <position position="150"/>
    </location>
    <ligand>
        <name>substrate</name>
    </ligand>
</feature>
<dbReference type="CDD" id="cd08230">
    <property type="entry name" value="glucose_DH"/>
    <property type="match status" value="1"/>
</dbReference>
<dbReference type="HAMAP" id="MF_02127">
    <property type="entry name" value="Glucose_DH"/>
    <property type="match status" value="1"/>
</dbReference>
<feature type="binding site" evidence="9">
    <location>
        <begin position="205"/>
        <end position="206"/>
    </location>
    <ligand>
        <name>NADP(+)</name>
        <dbReference type="ChEBI" id="CHEBI:58349"/>
    </ligand>
</feature>
<keyword evidence="4 9" id="KW-0862">Zinc</keyword>
<keyword evidence="3 9" id="KW-0547">Nucleotide-binding</keyword>
<dbReference type="GO" id="GO:0047936">
    <property type="term" value="F:glucose 1-dehydrogenase [NAD(P)+] activity"/>
    <property type="evidence" value="ECO:0007669"/>
    <property type="project" value="UniProtKB-UniRule"/>
</dbReference>
<comment type="function">
    <text evidence="9">Catalyzes the NAD(P)(+)-dependent oxidation of D-glucose to D-gluconate via gluconolactone. Can utilize both NAD(+) and NADP(+) as electron acceptor. Is involved in the degradation of glucose through a modified Entner-Doudoroff pathway.</text>
</comment>
<dbReference type="Pfam" id="PF16912">
    <property type="entry name" value="Glu_dehyd_C"/>
    <property type="match status" value="1"/>
</dbReference>
<comment type="catalytic activity">
    <reaction evidence="9">
        <text>D-glucose + NAD(+) = D-glucono-1,5-lactone + NADH + H(+)</text>
        <dbReference type="Rhea" id="RHEA:14293"/>
        <dbReference type="ChEBI" id="CHEBI:4167"/>
        <dbReference type="ChEBI" id="CHEBI:15378"/>
        <dbReference type="ChEBI" id="CHEBI:16217"/>
        <dbReference type="ChEBI" id="CHEBI:57540"/>
        <dbReference type="ChEBI" id="CHEBI:57945"/>
        <dbReference type="EC" id="1.1.1.47"/>
    </reaction>
</comment>
<evidence type="ECO:0000256" key="7">
    <source>
        <dbReference type="ARBA" id="ARBA00023027"/>
    </source>
</evidence>
<feature type="binding site" evidence="9">
    <location>
        <begin position="270"/>
        <end position="272"/>
    </location>
    <ligand>
        <name>NADP(+)</name>
        <dbReference type="ChEBI" id="CHEBI:58349"/>
    </ligand>
</feature>
<evidence type="ECO:0000256" key="10">
    <source>
        <dbReference type="SAM" id="MobiDB-lite"/>
    </source>
</evidence>
<dbReference type="EC" id="1.1.1.47" evidence="9"/>
<feature type="binding site" evidence="9">
    <location>
        <position position="40"/>
    </location>
    <ligand>
        <name>substrate</name>
    </ligand>
</feature>
<comment type="caution">
    <text evidence="9">Lacks conserved residue(s) required for the propagation of feature annotation.</text>
</comment>
<evidence type="ECO:0000313" key="14">
    <source>
        <dbReference type="Proteomes" id="UP000830729"/>
    </source>
</evidence>
<dbReference type="AlphaFoldDB" id="A0A8U0HR90"/>
<dbReference type="InterPro" id="IPR011032">
    <property type="entry name" value="GroES-like_sf"/>
</dbReference>
<evidence type="ECO:0000259" key="11">
    <source>
        <dbReference type="Pfam" id="PF08240"/>
    </source>
</evidence>
<dbReference type="GO" id="GO:0070401">
    <property type="term" value="F:NADP+ binding"/>
    <property type="evidence" value="ECO:0007669"/>
    <property type="project" value="UniProtKB-UniRule"/>
</dbReference>
<keyword evidence="5 9" id="KW-0521">NADP</keyword>
<dbReference type="Proteomes" id="UP000830729">
    <property type="component" value="Chromosome"/>
</dbReference>
<evidence type="ECO:0000256" key="2">
    <source>
        <dbReference type="ARBA" id="ARBA00022723"/>
    </source>
</evidence>
<dbReference type="GO" id="GO:0008270">
    <property type="term" value="F:zinc ion binding"/>
    <property type="evidence" value="ECO:0007669"/>
    <property type="project" value="UniProtKB-UniRule"/>
</dbReference>
<feature type="domain" description="Glucose dehydrogenase C-terminal" evidence="12">
    <location>
        <begin position="143"/>
        <end position="344"/>
    </location>
</feature>
<dbReference type="Gene3D" id="3.40.50.720">
    <property type="entry name" value="NAD(P)-binding Rossmann-like Domain"/>
    <property type="match status" value="1"/>
</dbReference>
<protein>
    <recommendedName>
        <fullName evidence="9">Glucose 1-dehydrogenase</fullName>
        <shortName evidence="9">GDH</shortName>
        <shortName evidence="9">GlcDH</shortName>
        <ecNumber evidence="9">1.1.1.47</ecNumber>
    </recommendedName>
</protein>
<dbReference type="InterPro" id="IPR031640">
    <property type="entry name" value="Glu_dehyd_C"/>
</dbReference>
<organism evidence="13 14">
    <name type="scientific">Halorussus limi</name>
    <dbReference type="NCBI Taxonomy" id="2938695"/>
    <lineage>
        <taxon>Archaea</taxon>
        <taxon>Methanobacteriati</taxon>
        <taxon>Methanobacteriota</taxon>
        <taxon>Stenosarchaea group</taxon>
        <taxon>Halobacteria</taxon>
        <taxon>Halobacteriales</taxon>
        <taxon>Haladaptataceae</taxon>
        <taxon>Halorussus</taxon>
    </lineage>
</organism>
<dbReference type="Gene3D" id="3.90.180.10">
    <property type="entry name" value="Medium-chain alcohol dehydrogenases, catalytic domain"/>
    <property type="match status" value="1"/>
</dbReference>
<keyword evidence="6 9" id="KW-0560">Oxidoreductase</keyword>
<dbReference type="PANTHER" id="PTHR43189:SF2">
    <property type="entry name" value="GLUCOSE 1-DEHYDROGENASE"/>
    <property type="match status" value="1"/>
</dbReference>
<feature type="region of interest" description="Disordered" evidence="10">
    <location>
        <begin position="1"/>
        <end position="25"/>
    </location>
</feature>
<dbReference type="PANTHER" id="PTHR43189">
    <property type="entry name" value="ZINC-TYPE ALCOHOL DEHYDROGENASE-LIKE PROTEIN C1198.01-RELATED"/>
    <property type="match status" value="1"/>
</dbReference>
<keyword evidence="2 9" id="KW-0479">Metal-binding</keyword>
<dbReference type="GO" id="GO:0070403">
    <property type="term" value="F:NAD+ binding"/>
    <property type="evidence" value="ECO:0007669"/>
    <property type="project" value="UniProtKB-UniRule"/>
</dbReference>
<dbReference type="Pfam" id="PF08240">
    <property type="entry name" value="ADH_N"/>
    <property type="match status" value="1"/>
</dbReference>
<evidence type="ECO:0000256" key="1">
    <source>
        <dbReference type="ARBA" id="ARBA00001947"/>
    </source>
</evidence>
<evidence type="ECO:0000256" key="6">
    <source>
        <dbReference type="ARBA" id="ARBA00023002"/>
    </source>
</evidence>
<comment type="cofactor">
    <cofactor evidence="1">
        <name>Zn(2+)</name>
        <dbReference type="ChEBI" id="CHEBI:29105"/>
    </cofactor>
</comment>
<feature type="binding site" evidence="9">
    <location>
        <begin position="181"/>
        <end position="184"/>
    </location>
    <ligand>
        <name>NADP(+)</name>
        <dbReference type="ChEBI" id="CHEBI:58349"/>
    </ligand>
</feature>
<feature type="domain" description="Alcohol dehydrogenase-like N-terminal" evidence="11">
    <location>
        <begin position="25"/>
        <end position="140"/>
    </location>
</feature>
<proteinExistence type="inferred from homology"/>
<dbReference type="EMBL" id="CP096659">
    <property type="protein sequence ID" value="UPV73389.1"/>
    <property type="molecule type" value="Genomic_DNA"/>
</dbReference>
<dbReference type="InterPro" id="IPR026583">
    <property type="entry name" value="Glc_1-DH_arc"/>
</dbReference>
<name>A0A8U0HR90_9EURY</name>
<evidence type="ECO:0000256" key="4">
    <source>
        <dbReference type="ARBA" id="ARBA00022833"/>
    </source>
</evidence>
<dbReference type="InterPro" id="IPR013154">
    <property type="entry name" value="ADH-like_N"/>
</dbReference>
<feature type="binding site" evidence="9">
    <location>
        <position position="301"/>
    </location>
    <ligand>
        <name>substrate</name>
    </ligand>
</feature>
<comment type="catalytic activity">
    <reaction evidence="9">
        <text>D-glucose + NADP(+) = D-glucono-1,5-lactone + NADPH + H(+)</text>
        <dbReference type="Rhea" id="RHEA:14405"/>
        <dbReference type="ChEBI" id="CHEBI:4167"/>
        <dbReference type="ChEBI" id="CHEBI:15378"/>
        <dbReference type="ChEBI" id="CHEBI:16217"/>
        <dbReference type="ChEBI" id="CHEBI:57783"/>
        <dbReference type="ChEBI" id="CHEBI:58349"/>
        <dbReference type="EC" id="1.1.1.47"/>
    </reaction>
</comment>
<dbReference type="SUPFAM" id="SSF50129">
    <property type="entry name" value="GroES-like"/>
    <property type="match status" value="1"/>
</dbReference>